<organism evidence="3 4">
    <name type="scientific">Triparma retinervis</name>
    <dbReference type="NCBI Taxonomy" id="2557542"/>
    <lineage>
        <taxon>Eukaryota</taxon>
        <taxon>Sar</taxon>
        <taxon>Stramenopiles</taxon>
        <taxon>Ochrophyta</taxon>
        <taxon>Bolidophyceae</taxon>
        <taxon>Parmales</taxon>
        <taxon>Triparmaceae</taxon>
        <taxon>Triparma</taxon>
    </lineage>
</organism>
<dbReference type="InterPro" id="IPR006224">
    <property type="entry name" value="PsdUridine_synth_RluA-like_CS"/>
</dbReference>
<sequence>MAPVSPLSALNFADDLYDTCPERPLFQRVRDQIDCKVNLVHRIDRGTSGAVLLCTDTSDPSFTSSLQRKLSDGQKTYLAWCRGNGEYLKKLGTGEETTYKLPGEGRIEPVETLGSGWFRVDRAIKNERASLRDAVTDFRVVAVGVDNFVVECRPHTGRWHQIRKHLSSLSAPILGDVSHGNTKTNRMWRERGLPANRLGLHLVRLDLPGDEKSQDPPILVHAPVPPDLTTLWREHCPDALEILNAYDTGLHDDDNT</sequence>
<reference evidence="3" key="1">
    <citation type="submission" date="2022-07" db="EMBL/GenBank/DDBJ databases">
        <title>Genome analysis of Parmales, a sister group of diatoms, reveals the evolutionary specialization of diatoms from phago-mixotrophs to photoautotrophs.</title>
        <authorList>
            <person name="Ban H."/>
            <person name="Sato S."/>
            <person name="Yoshikawa S."/>
            <person name="Kazumasa Y."/>
            <person name="Nakamura Y."/>
            <person name="Ichinomiya M."/>
            <person name="Saitoh K."/>
            <person name="Sato N."/>
            <person name="Blanc-Mathieu R."/>
            <person name="Endo H."/>
            <person name="Kuwata A."/>
            <person name="Ogata H."/>
        </authorList>
    </citation>
    <scope>NUCLEOTIDE SEQUENCE</scope>
</reference>
<dbReference type="GO" id="GO:0009982">
    <property type="term" value="F:pseudouridine synthase activity"/>
    <property type="evidence" value="ECO:0007669"/>
    <property type="project" value="InterPro"/>
</dbReference>
<keyword evidence="4" id="KW-1185">Reference proteome</keyword>
<comment type="similarity">
    <text evidence="1">Belongs to the pseudouridine synthase RluA family.</text>
</comment>
<dbReference type="AlphaFoldDB" id="A0A9W6Z9L9"/>
<dbReference type="SUPFAM" id="SSF55120">
    <property type="entry name" value="Pseudouridine synthase"/>
    <property type="match status" value="1"/>
</dbReference>
<dbReference type="Pfam" id="PF00849">
    <property type="entry name" value="PseudoU_synth_2"/>
    <property type="match status" value="1"/>
</dbReference>
<dbReference type="PROSITE" id="PS01129">
    <property type="entry name" value="PSI_RLU"/>
    <property type="match status" value="1"/>
</dbReference>
<dbReference type="GO" id="GO:0000455">
    <property type="term" value="P:enzyme-directed rRNA pseudouridine synthesis"/>
    <property type="evidence" value="ECO:0007669"/>
    <property type="project" value="TreeGrafter"/>
</dbReference>
<dbReference type="OrthoDB" id="424794at2759"/>
<dbReference type="EMBL" id="BRXZ01001781">
    <property type="protein sequence ID" value="GMH46410.1"/>
    <property type="molecule type" value="Genomic_DNA"/>
</dbReference>
<comment type="caution">
    <text evidence="3">The sequence shown here is derived from an EMBL/GenBank/DDBJ whole genome shotgun (WGS) entry which is preliminary data.</text>
</comment>
<dbReference type="Proteomes" id="UP001165082">
    <property type="component" value="Unassembled WGS sequence"/>
</dbReference>
<name>A0A9W6Z9L9_9STRA</name>
<dbReference type="InterPro" id="IPR020103">
    <property type="entry name" value="PsdUridine_synth_cat_dom_sf"/>
</dbReference>
<dbReference type="Gene3D" id="3.30.2350.10">
    <property type="entry name" value="Pseudouridine synthase"/>
    <property type="match status" value="1"/>
</dbReference>
<evidence type="ECO:0000313" key="3">
    <source>
        <dbReference type="EMBL" id="GMH46410.1"/>
    </source>
</evidence>
<dbReference type="PANTHER" id="PTHR21600">
    <property type="entry name" value="MITOCHONDRIAL RNA PSEUDOURIDINE SYNTHASE"/>
    <property type="match status" value="1"/>
</dbReference>
<dbReference type="InterPro" id="IPR050188">
    <property type="entry name" value="RluA_PseudoU_synthase"/>
</dbReference>
<protein>
    <recommendedName>
        <fullName evidence="2">Pseudouridine synthase RsuA/RluA-like domain-containing protein</fullName>
    </recommendedName>
</protein>
<evidence type="ECO:0000259" key="2">
    <source>
        <dbReference type="Pfam" id="PF00849"/>
    </source>
</evidence>
<dbReference type="GO" id="GO:0003723">
    <property type="term" value="F:RNA binding"/>
    <property type="evidence" value="ECO:0007669"/>
    <property type="project" value="InterPro"/>
</dbReference>
<accession>A0A9W6Z9L9</accession>
<dbReference type="InterPro" id="IPR006145">
    <property type="entry name" value="PsdUridine_synth_RsuA/RluA"/>
</dbReference>
<feature type="domain" description="Pseudouridine synthase RsuA/RluA-like" evidence="2">
    <location>
        <begin position="21"/>
        <end position="168"/>
    </location>
</feature>
<dbReference type="PANTHER" id="PTHR21600:SF87">
    <property type="entry name" value="RNA PSEUDOURIDYLATE SYNTHASE DOMAIN-CONTAINING PROTEIN 1"/>
    <property type="match status" value="1"/>
</dbReference>
<proteinExistence type="inferred from homology"/>
<evidence type="ECO:0000256" key="1">
    <source>
        <dbReference type="ARBA" id="ARBA00010876"/>
    </source>
</evidence>
<evidence type="ECO:0000313" key="4">
    <source>
        <dbReference type="Proteomes" id="UP001165082"/>
    </source>
</evidence>
<gene>
    <name evidence="3" type="ORF">TrRE_jg2404</name>
</gene>